<sequence length="56" mass="5972">MVHNSNADGTSYVLGDSRHIEHSEADCGWIFRAKDAASHEGGVSAGYGHLDSPFLV</sequence>
<dbReference type="SUPFAM" id="SSF56059">
    <property type="entry name" value="Glutathione synthetase ATP-binding domain-like"/>
    <property type="match status" value="1"/>
</dbReference>
<dbReference type="GO" id="GO:0004363">
    <property type="term" value="F:glutathione synthase activity"/>
    <property type="evidence" value="ECO:0007669"/>
    <property type="project" value="InterPro"/>
</dbReference>
<dbReference type="AlphaFoldDB" id="A0A1V9X3G4"/>
<dbReference type="OrthoDB" id="2020073at2759"/>
<evidence type="ECO:0000313" key="2">
    <source>
        <dbReference type="Proteomes" id="UP000192247"/>
    </source>
</evidence>
<dbReference type="InterPro" id="IPR005615">
    <property type="entry name" value="Glutathione_synthase"/>
</dbReference>
<proteinExistence type="predicted"/>
<dbReference type="Pfam" id="PF03917">
    <property type="entry name" value="GSH_synth_ATP"/>
    <property type="match status" value="1"/>
</dbReference>
<protein>
    <submittedName>
        <fullName evidence="1">Glutathione synthetase</fullName>
    </submittedName>
</protein>
<comment type="caution">
    <text evidence="1">The sequence shown here is derived from an EMBL/GenBank/DDBJ whole genome shotgun (WGS) entry which is preliminary data.</text>
</comment>
<dbReference type="EMBL" id="MNPL01025845">
    <property type="protein sequence ID" value="OQR68129.1"/>
    <property type="molecule type" value="Genomic_DNA"/>
</dbReference>
<keyword evidence="2" id="KW-1185">Reference proteome</keyword>
<dbReference type="GO" id="GO:0005524">
    <property type="term" value="F:ATP binding"/>
    <property type="evidence" value="ECO:0007669"/>
    <property type="project" value="InterPro"/>
</dbReference>
<reference evidence="1 2" key="1">
    <citation type="journal article" date="2017" name="Gigascience">
        <title>Draft genome of the honey bee ectoparasitic mite, Tropilaelaps mercedesae, is shaped by the parasitic life history.</title>
        <authorList>
            <person name="Dong X."/>
            <person name="Armstrong S.D."/>
            <person name="Xia D."/>
            <person name="Makepeace B.L."/>
            <person name="Darby A.C."/>
            <person name="Kadowaki T."/>
        </authorList>
    </citation>
    <scope>NUCLEOTIDE SEQUENCE [LARGE SCALE GENOMIC DNA]</scope>
    <source>
        <strain evidence="1">Wuxi-XJTLU</strain>
    </source>
</reference>
<dbReference type="Proteomes" id="UP000192247">
    <property type="component" value="Unassembled WGS sequence"/>
</dbReference>
<name>A0A1V9X3G4_9ACAR</name>
<evidence type="ECO:0000313" key="1">
    <source>
        <dbReference type="EMBL" id="OQR68129.1"/>
    </source>
</evidence>
<organism evidence="1 2">
    <name type="scientific">Tropilaelaps mercedesae</name>
    <dbReference type="NCBI Taxonomy" id="418985"/>
    <lineage>
        <taxon>Eukaryota</taxon>
        <taxon>Metazoa</taxon>
        <taxon>Ecdysozoa</taxon>
        <taxon>Arthropoda</taxon>
        <taxon>Chelicerata</taxon>
        <taxon>Arachnida</taxon>
        <taxon>Acari</taxon>
        <taxon>Parasitiformes</taxon>
        <taxon>Mesostigmata</taxon>
        <taxon>Gamasina</taxon>
        <taxon>Dermanyssoidea</taxon>
        <taxon>Laelapidae</taxon>
        <taxon>Tropilaelaps</taxon>
    </lineage>
</organism>
<dbReference type="Gene3D" id="3.30.470.20">
    <property type="entry name" value="ATP-grasp fold, B domain"/>
    <property type="match status" value="1"/>
</dbReference>
<dbReference type="InParanoid" id="A0A1V9X3G4"/>
<accession>A0A1V9X3G4</accession>
<gene>
    <name evidence="1" type="ORF">BIW11_04616</name>
</gene>